<comment type="similarity">
    <text evidence="2">Belongs to the Orn/Lys/Arg decarboxylase class-I family.</text>
</comment>
<dbReference type="InterPro" id="IPR008286">
    <property type="entry name" value="Prn/Lys/Arg_de-COase_C"/>
</dbReference>
<dbReference type="PANTHER" id="PTHR43277">
    <property type="entry name" value="ARGININE DECARBOXYLASE"/>
    <property type="match status" value="1"/>
</dbReference>
<dbReference type="SUPFAM" id="SSF55904">
    <property type="entry name" value="Ornithine decarboxylase C-terminal domain"/>
    <property type="match status" value="1"/>
</dbReference>
<evidence type="ECO:0000256" key="1">
    <source>
        <dbReference type="ARBA" id="ARBA00001933"/>
    </source>
</evidence>
<dbReference type="Gene3D" id="3.90.100.10">
    <property type="entry name" value="Orn/Lys/Arg decarboxylase, C-terminal domain"/>
    <property type="match status" value="1"/>
</dbReference>
<dbReference type="InterPro" id="IPR015421">
    <property type="entry name" value="PyrdxlP-dep_Trfase_major"/>
</dbReference>
<evidence type="ECO:0000256" key="5">
    <source>
        <dbReference type="ARBA" id="ARBA00023239"/>
    </source>
</evidence>
<feature type="domain" description="Orn/Lys/Arg decarboxylases family 1 pyridoxal-P attachment site" evidence="6">
    <location>
        <begin position="3"/>
        <end position="268"/>
    </location>
</feature>
<reference evidence="8 9" key="1">
    <citation type="submission" date="2018-10" db="EMBL/GenBank/DDBJ databases">
        <title>Anaerotruncus faecis sp. nov., isolated from human feces.</title>
        <authorList>
            <person name="Wang Y.-J."/>
        </authorList>
    </citation>
    <scope>NUCLEOTIDE SEQUENCE [LARGE SCALE GENOMIC DNA]</scope>
    <source>
        <strain evidence="8 9">22A2-44</strain>
    </source>
</reference>
<proteinExistence type="inferred from homology"/>
<keyword evidence="5" id="KW-0456">Lyase</keyword>
<comment type="caution">
    <text evidence="8">The sequence shown here is derived from an EMBL/GenBank/DDBJ whole genome shotgun (WGS) entry which is preliminary data.</text>
</comment>
<evidence type="ECO:0000256" key="4">
    <source>
        <dbReference type="ARBA" id="ARBA00022898"/>
    </source>
</evidence>
<keyword evidence="9" id="KW-1185">Reference proteome</keyword>
<protein>
    <submittedName>
        <fullName evidence="8">Aminotransferase class I/II-fold pyridoxal phosphate-dependent enzyme</fullName>
    </submittedName>
</protein>
<dbReference type="GO" id="GO:0008483">
    <property type="term" value="F:transaminase activity"/>
    <property type="evidence" value="ECO:0007669"/>
    <property type="project" value="UniProtKB-KW"/>
</dbReference>
<dbReference type="InterPro" id="IPR015424">
    <property type="entry name" value="PyrdxlP-dep_Trfase"/>
</dbReference>
<dbReference type="SUPFAM" id="SSF53383">
    <property type="entry name" value="PLP-dependent transferases"/>
    <property type="match status" value="1"/>
</dbReference>
<dbReference type="RefSeq" id="WP_121587132.1">
    <property type="nucleotide sequence ID" value="NZ_RCHT01000018.1"/>
</dbReference>
<dbReference type="Gene3D" id="3.40.640.10">
    <property type="entry name" value="Type I PLP-dependent aspartate aminotransferase-like (Major domain)"/>
    <property type="match status" value="1"/>
</dbReference>
<dbReference type="AlphaFoldDB" id="A0A498CLE1"/>
<accession>A0A498CLE1</accession>
<dbReference type="InterPro" id="IPR000310">
    <property type="entry name" value="Orn/Lys/Arg_deCO2ase_major_dom"/>
</dbReference>
<dbReference type="PANTHER" id="PTHR43277:SF4">
    <property type="entry name" value="ARGININE DECARBOXYLASE"/>
    <property type="match status" value="1"/>
</dbReference>
<evidence type="ECO:0000313" key="9">
    <source>
        <dbReference type="Proteomes" id="UP000276301"/>
    </source>
</evidence>
<dbReference type="GO" id="GO:0016831">
    <property type="term" value="F:carboxy-lyase activity"/>
    <property type="evidence" value="ECO:0007669"/>
    <property type="project" value="UniProtKB-KW"/>
</dbReference>
<comment type="cofactor">
    <cofactor evidence="1">
        <name>pyridoxal 5'-phosphate</name>
        <dbReference type="ChEBI" id="CHEBI:597326"/>
    </cofactor>
</comment>
<sequence>MKTPLHDAVRDYIEKDMSRFHMPGHKGAGTDEFAALLPWDITEVEGADSLYHAEGPLLALEEQFARLYGTRRTLLCAGGATLCIQTMLALACGTGAAVVMGRNLHRAAINAAALLDLTPVWVYPERDAGAWFTGRYSPAAVAAALDGHPEAKAVYLTSPDYFGVLSDLSAIAEVCRAHGVPLLVDNAHGAHLKFLPERYGKPHPADCGAALCCDSLHKTMPAMTGGALLHICDERYAPDAKRLMSMFGSTSPSYPILLSCERAAAYAGEGAAEGFERVSRAFDRARLLALQKGFALPQGAADPAKLSLGFAARDMNAAEFGAWLRGFSIEPEYIGGAAGVLMATGFNRAEDFTRLETALGALPPSGASAPAPPPPLPRLEQALSVREAAFSTQERCLVENAAGRVAAGEVSPCPPGIPIVMPGERIDGAAVETLRGCGVTEVSVVSRGNF</sequence>
<keyword evidence="8" id="KW-0032">Aminotransferase</keyword>
<name>A0A498CLE1_9FIRM</name>
<evidence type="ECO:0000259" key="7">
    <source>
        <dbReference type="Pfam" id="PF03711"/>
    </source>
</evidence>
<gene>
    <name evidence="8" type="ORF">D4A47_09755</name>
</gene>
<dbReference type="Proteomes" id="UP000276301">
    <property type="component" value="Unassembled WGS sequence"/>
</dbReference>
<dbReference type="Pfam" id="PF03711">
    <property type="entry name" value="OKR_DC_1_C"/>
    <property type="match status" value="1"/>
</dbReference>
<dbReference type="InterPro" id="IPR052357">
    <property type="entry name" value="Orn_Lys_Arg_decarboxylase-I"/>
</dbReference>
<evidence type="ECO:0000256" key="3">
    <source>
        <dbReference type="ARBA" id="ARBA00022793"/>
    </source>
</evidence>
<evidence type="ECO:0000256" key="2">
    <source>
        <dbReference type="ARBA" id="ARBA00010671"/>
    </source>
</evidence>
<keyword evidence="3" id="KW-0210">Decarboxylase</keyword>
<dbReference type="Pfam" id="PF01276">
    <property type="entry name" value="OKR_DC_1"/>
    <property type="match status" value="1"/>
</dbReference>
<dbReference type="InterPro" id="IPR036633">
    <property type="entry name" value="Prn/Lys/Arg_de-COase_C_sf"/>
</dbReference>
<evidence type="ECO:0000259" key="6">
    <source>
        <dbReference type="Pfam" id="PF01276"/>
    </source>
</evidence>
<dbReference type="EMBL" id="RCHT01000018">
    <property type="protein sequence ID" value="RLL09724.1"/>
    <property type="molecule type" value="Genomic_DNA"/>
</dbReference>
<keyword evidence="4" id="KW-0663">Pyridoxal phosphate</keyword>
<evidence type="ECO:0000313" key="8">
    <source>
        <dbReference type="EMBL" id="RLL09724.1"/>
    </source>
</evidence>
<keyword evidence="8" id="KW-0808">Transferase</keyword>
<feature type="domain" description="Orn/Lys/Arg decarboxylase C-terminal" evidence="7">
    <location>
        <begin position="385"/>
        <end position="429"/>
    </location>
</feature>
<organism evidence="8 9">
    <name type="scientific">Anaerotruncus massiliensis</name>
    <name type="common">ex Liu et al. 2021</name>
    <dbReference type="NCBI Taxonomy" id="2321404"/>
    <lineage>
        <taxon>Bacteria</taxon>
        <taxon>Bacillati</taxon>
        <taxon>Bacillota</taxon>
        <taxon>Clostridia</taxon>
        <taxon>Eubacteriales</taxon>
        <taxon>Oscillospiraceae</taxon>
        <taxon>Anaerotruncus</taxon>
    </lineage>
</organism>